<dbReference type="PANTHER" id="PTHR12241:SF162">
    <property type="entry name" value="TUBULIN MONOGLUTAMYLASE TTLL4"/>
    <property type="match status" value="1"/>
</dbReference>
<feature type="region of interest" description="Disordered" evidence="6">
    <location>
        <begin position="480"/>
        <end position="615"/>
    </location>
</feature>
<evidence type="ECO:0000256" key="1">
    <source>
        <dbReference type="ARBA" id="ARBA00006820"/>
    </source>
</evidence>
<dbReference type="SUPFAM" id="SSF56059">
    <property type="entry name" value="Glutathione synthetase ATP-binding domain-like"/>
    <property type="match status" value="1"/>
</dbReference>
<keyword evidence="3" id="KW-0493">Microtubule</keyword>
<dbReference type="EMBL" id="CAJHNH020001921">
    <property type="protein sequence ID" value="CAG5124977.1"/>
    <property type="molecule type" value="Genomic_DNA"/>
</dbReference>
<dbReference type="Proteomes" id="UP000678393">
    <property type="component" value="Unassembled WGS sequence"/>
</dbReference>
<evidence type="ECO:0000313" key="8">
    <source>
        <dbReference type="Proteomes" id="UP000678393"/>
    </source>
</evidence>
<gene>
    <name evidence="7" type="ORF">CUNI_LOCUS10535</name>
</gene>
<dbReference type="GO" id="GO:0000226">
    <property type="term" value="P:microtubule cytoskeleton organization"/>
    <property type="evidence" value="ECO:0007669"/>
    <property type="project" value="TreeGrafter"/>
</dbReference>
<accession>A0A8S3Z5X4</accession>
<evidence type="ECO:0000313" key="7">
    <source>
        <dbReference type="EMBL" id="CAG5124977.1"/>
    </source>
</evidence>
<evidence type="ECO:0000256" key="5">
    <source>
        <dbReference type="ARBA" id="ARBA00022840"/>
    </source>
</evidence>
<proteinExistence type="inferred from homology"/>
<evidence type="ECO:0000256" key="4">
    <source>
        <dbReference type="ARBA" id="ARBA00022741"/>
    </source>
</evidence>
<dbReference type="GO" id="GO:0015631">
    <property type="term" value="F:tubulin binding"/>
    <property type="evidence" value="ECO:0007669"/>
    <property type="project" value="TreeGrafter"/>
</dbReference>
<dbReference type="Gene3D" id="3.30.470.20">
    <property type="entry name" value="ATP-grasp fold, B domain"/>
    <property type="match status" value="1"/>
</dbReference>
<organism evidence="7 8">
    <name type="scientific">Candidula unifasciata</name>
    <dbReference type="NCBI Taxonomy" id="100452"/>
    <lineage>
        <taxon>Eukaryota</taxon>
        <taxon>Metazoa</taxon>
        <taxon>Spiralia</taxon>
        <taxon>Lophotrochozoa</taxon>
        <taxon>Mollusca</taxon>
        <taxon>Gastropoda</taxon>
        <taxon>Heterobranchia</taxon>
        <taxon>Euthyneura</taxon>
        <taxon>Panpulmonata</taxon>
        <taxon>Eupulmonata</taxon>
        <taxon>Stylommatophora</taxon>
        <taxon>Helicina</taxon>
        <taxon>Helicoidea</taxon>
        <taxon>Geomitridae</taxon>
        <taxon>Candidula</taxon>
    </lineage>
</organism>
<reference evidence="7" key="1">
    <citation type="submission" date="2021-04" db="EMBL/GenBank/DDBJ databases">
        <authorList>
            <consortium name="Molecular Ecology Group"/>
        </authorList>
    </citation>
    <scope>NUCLEOTIDE SEQUENCE</scope>
</reference>
<evidence type="ECO:0008006" key="9">
    <source>
        <dbReference type="Google" id="ProtNLM"/>
    </source>
</evidence>
<comment type="caution">
    <text evidence="7">The sequence shown here is derived from an EMBL/GenBank/DDBJ whole genome shotgun (WGS) entry which is preliminary data.</text>
</comment>
<dbReference type="OrthoDB" id="202825at2759"/>
<dbReference type="PROSITE" id="PS51221">
    <property type="entry name" value="TTL"/>
    <property type="match status" value="1"/>
</dbReference>
<feature type="compositionally biased region" description="Low complexity" evidence="6">
    <location>
        <begin position="207"/>
        <end position="222"/>
    </location>
</feature>
<dbReference type="AlphaFoldDB" id="A0A8S3Z5X4"/>
<dbReference type="GO" id="GO:0005524">
    <property type="term" value="F:ATP binding"/>
    <property type="evidence" value="ECO:0007669"/>
    <property type="project" value="UniProtKB-KW"/>
</dbReference>
<dbReference type="GO" id="GO:0036064">
    <property type="term" value="C:ciliary basal body"/>
    <property type="evidence" value="ECO:0007669"/>
    <property type="project" value="TreeGrafter"/>
</dbReference>
<dbReference type="GO" id="GO:0070740">
    <property type="term" value="F:tubulin-glutamic acid ligase activity"/>
    <property type="evidence" value="ECO:0007669"/>
    <property type="project" value="TreeGrafter"/>
</dbReference>
<dbReference type="GO" id="GO:0005874">
    <property type="term" value="C:microtubule"/>
    <property type="evidence" value="ECO:0007669"/>
    <property type="project" value="UniProtKB-KW"/>
</dbReference>
<feature type="compositionally biased region" description="Polar residues" evidence="6">
    <location>
        <begin position="169"/>
        <end position="178"/>
    </location>
</feature>
<feature type="compositionally biased region" description="Acidic residues" evidence="6">
    <location>
        <begin position="535"/>
        <end position="549"/>
    </location>
</feature>
<dbReference type="InterPro" id="IPR004344">
    <property type="entry name" value="TTL/TTLL_fam"/>
</dbReference>
<feature type="compositionally biased region" description="Low complexity" evidence="6">
    <location>
        <begin position="599"/>
        <end position="612"/>
    </location>
</feature>
<dbReference type="FunFam" id="3.30.470.20:FF:000009">
    <property type="entry name" value="tubulin polyglutamylase TTLL5 isoform X1"/>
    <property type="match status" value="1"/>
</dbReference>
<feature type="compositionally biased region" description="Acidic residues" evidence="6">
    <location>
        <begin position="575"/>
        <end position="598"/>
    </location>
</feature>
<feature type="compositionally biased region" description="Polar residues" evidence="6">
    <location>
        <begin position="185"/>
        <end position="206"/>
    </location>
</feature>
<evidence type="ECO:0000256" key="2">
    <source>
        <dbReference type="ARBA" id="ARBA00022598"/>
    </source>
</evidence>
<dbReference type="PANTHER" id="PTHR12241">
    <property type="entry name" value="TUBULIN POLYGLUTAMYLASE"/>
    <property type="match status" value="1"/>
</dbReference>
<feature type="compositionally biased region" description="Polar residues" evidence="6">
    <location>
        <begin position="487"/>
        <end position="504"/>
    </location>
</feature>
<protein>
    <recommendedName>
        <fullName evidence="9">Tubulin polyglutamylase TTLL4</fullName>
    </recommendedName>
</protein>
<keyword evidence="5" id="KW-0067">ATP-binding</keyword>
<comment type="similarity">
    <text evidence="1">Belongs to the tubulin--tyrosine ligase family.</text>
</comment>
<feature type="non-terminal residue" evidence="7">
    <location>
        <position position="1"/>
    </location>
</feature>
<dbReference type="Pfam" id="PF03133">
    <property type="entry name" value="TTL"/>
    <property type="match status" value="1"/>
</dbReference>
<evidence type="ECO:0000256" key="3">
    <source>
        <dbReference type="ARBA" id="ARBA00022701"/>
    </source>
</evidence>
<keyword evidence="2" id="KW-0436">Ligase</keyword>
<keyword evidence="4" id="KW-0547">Nucleotide-binding</keyword>
<feature type="region of interest" description="Disordered" evidence="6">
    <location>
        <begin position="169"/>
        <end position="222"/>
    </location>
</feature>
<keyword evidence="8" id="KW-1185">Reference proteome</keyword>
<name>A0A8S3Z5X4_9EUPU</name>
<evidence type="ECO:0000256" key="6">
    <source>
        <dbReference type="SAM" id="MobiDB-lite"/>
    </source>
</evidence>
<sequence length="1068" mass="119267">MHHEACSRDINRTQMPFIDALESGKLATYLSDLSLSQHVSLRPHTSTPSLIYGAALAKTPVFSQRDTMAELPEFSANGKNSIYYTGSNDVILDSKDSSVLLPTQTKSIQPNTEQSLLNLNPYIRPASATEIASVHRKIQHSISASAAVSSFPEMSSSVSHTHILQRNTFLRPLNGTSSARRKQTSRNIGNSVTSVKQEVPDSSVQRQNSFDSDLSLNSSSSQNSATFFNPTLLSTTDHHMHTDSFSSKASYTSSSDSFKINTSGSQASLKLDMNTNFNSAKFGMETSSYLKQNRSLYDVPSQSRGIFPSILSDSKFQPVTQTLTSETMGASGNQTHKKVPVTSTLTGLVYYRRTSDSNTNSVLASENKNSSNMALQNLYEKTPASSTLAPSFTTISILPNCNSSYEKPGSGVKSYVTPAVEMRPDITFRSCQNVALSARLLQNGKSAKPPVILKNTAVMHSPLKKKDSVKYSSKLLQEEQFRKTSETESSAQKSSVVSTTNQRSLSDDASSKTKRFSEMHQAGPCKVETTQNTEFIDEESVDCDDEGNDDAFSGSLEEDEEKESSAKGLAGDGEANFEDTDEDSELENFADNTTDDGTTDSSSGNKSGFESSTRPMTADFSMVHADEGSELDHCLNSGSRPRTATGPVLMKPAFRFSLFCNIPPTINFVSEGERAEQLPLKLSRLLKWKMSPITPGVVKTAVARVGFRISKKSHDWLGCFGKHMKSSCFKCLHEYQKLNHFPGSFQIGRKDKLWRSLSKMQVHFGKQEFNFFPQTFILPADIKQLKQVWEESSKQKWIPASARGIGIRVISKWSQIPRRRAVIVQRYIHRPFLINSSKFDLRIYVYVSCYDPLRLYVYEDGLARFASCKYSSSSKTFNNRYMHLTNYSVNKKNADYLSNTDDTVCQGHKWSLKALWSYMKRQGINTNLIWETIRDLIIKTIISGDSVICSMTKFNTSSRYCCHELFGFDILLDENFKPWILEVNISPSLHSNSELDINIKGAMIKDMLNIAGFRLPDERDLSSSHANTDQTYSSPVNAFCMDKRLFTTQLSPDERAKHAFYCQKYMDE</sequence>
<feature type="compositionally biased region" description="Basic and acidic residues" evidence="6">
    <location>
        <begin position="505"/>
        <end position="518"/>
    </location>
</feature>